<dbReference type="InterPro" id="IPR015018">
    <property type="entry name" value="DUF1905"/>
</dbReference>
<reference evidence="1 2" key="2">
    <citation type="submission" date="2012-06" db="EMBL/GenBank/DDBJ databases">
        <authorList>
            <person name="Fiebig A."/>
        </authorList>
    </citation>
    <scope>NUCLEOTIDE SEQUENCE [LARGE SCALE GENOMIC DNA]</scope>
    <source>
        <strain evidence="1 2">DFL-43</strain>
    </source>
</reference>
<evidence type="ECO:0008006" key="3">
    <source>
        <dbReference type="Google" id="ProtNLM"/>
    </source>
</evidence>
<dbReference type="STRING" id="411684.HPDFL43_08394"/>
<dbReference type="SUPFAM" id="SSF141694">
    <property type="entry name" value="AF2212/PG0164-like"/>
    <property type="match status" value="1"/>
</dbReference>
<dbReference type="HOGENOM" id="CLU_154638_1_1_5"/>
<gene>
    <name evidence="1" type="ORF">HPDFL43_08394</name>
</gene>
<sequence length="100" mass="11115">MEPEQHHGFEAELWLYPGDKAAWHFITVPEDISHSLRFFAGTTHGFGSIRVRVRIGDSQWATSVFPDKKSGCYLLPVKAAIRKAEGITTGDTVSVELRTG</sequence>
<proteinExistence type="predicted"/>
<keyword evidence="2" id="KW-1185">Reference proteome</keyword>
<accession>A9D9K0</accession>
<dbReference type="Proteomes" id="UP000004291">
    <property type="component" value="Chromosome"/>
</dbReference>
<dbReference type="OrthoDB" id="9808666at2"/>
<dbReference type="EMBL" id="ABIA03000002">
    <property type="protein sequence ID" value="EDQ32954.1"/>
    <property type="molecule type" value="Genomic_DNA"/>
</dbReference>
<evidence type="ECO:0000313" key="2">
    <source>
        <dbReference type="Proteomes" id="UP000004291"/>
    </source>
</evidence>
<dbReference type="AlphaFoldDB" id="A9D9K0"/>
<dbReference type="InterPro" id="IPR037079">
    <property type="entry name" value="AF2212/PG0164-like_sf"/>
</dbReference>
<evidence type="ECO:0000313" key="1">
    <source>
        <dbReference type="EMBL" id="EDQ32954.1"/>
    </source>
</evidence>
<reference evidence="1 2" key="1">
    <citation type="submission" date="2007-10" db="EMBL/GenBank/DDBJ databases">
        <authorList>
            <person name="Wagner-Dobler I."/>
            <person name="Ferriera S."/>
            <person name="Johnson J."/>
            <person name="Kravitz S."/>
            <person name="Beeson K."/>
            <person name="Sutton G."/>
            <person name="Rogers Y.-H."/>
            <person name="Friedman R."/>
            <person name="Frazier M."/>
            <person name="Venter J.C."/>
        </authorList>
    </citation>
    <scope>NUCLEOTIDE SEQUENCE [LARGE SCALE GENOMIC DNA]</scope>
    <source>
        <strain evidence="1 2">DFL-43</strain>
    </source>
</reference>
<name>A9D9K0_HOEPD</name>
<dbReference type="RefSeq" id="WP_007197458.1">
    <property type="nucleotide sequence ID" value="NZ_CM002917.1"/>
</dbReference>
<comment type="caution">
    <text evidence="1">The sequence shown here is derived from an EMBL/GenBank/DDBJ whole genome shotgun (WGS) entry which is preliminary data.</text>
</comment>
<dbReference type="Pfam" id="PF08922">
    <property type="entry name" value="DUF1905"/>
    <property type="match status" value="1"/>
</dbReference>
<organism evidence="1 2">
    <name type="scientific">Hoeflea phototrophica (strain DSM 17068 / NCIMB 14078 / DFL-43)</name>
    <dbReference type="NCBI Taxonomy" id="411684"/>
    <lineage>
        <taxon>Bacteria</taxon>
        <taxon>Pseudomonadati</taxon>
        <taxon>Pseudomonadota</taxon>
        <taxon>Alphaproteobacteria</taxon>
        <taxon>Hyphomicrobiales</taxon>
        <taxon>Rhizobiaceae</taxon>
        <taxon>Hoeflea</taxon>
    </lineage>
</organism>
<dbReference type="eggNOG" id="ENOG5032YNP">
    <property type="taxonomic scope" value="Bacteria"/>
</dbReference>
<protein>
    <recommendedName>
        <fullName evidence="3">DUF1905 domain-containing protein</fullName>
    </recommendedName>
</protein>
<dbReference type="Gene3D" id="2.40.30.100">
    <property type="entry name" value="AF2212/PG0164-like"/>
    <property type="match status" value="1"/>
</dbReference>